<evidence type="ECO:0000256" key="3">
    <source>
        <dbReference type="ARBA" id="ARBA00022475"/>
    </source>
</evidence>
<dbReference type="EMBL" id="JANJOU010000007">
    <property type="protein sequence ID" value="MCR0982313.1"/>
    <property type="molecule type" value="Genomic_DNA"/>
</dbReference>
<keyword evidence="6 8" id="KW-1133">Transmembrane helix</keyword>
<evidence type="ECO:0000256" key="5">
    <source>
        <dbReference type="ARBA" id="ARBA00022960"/>
    </source>
</evidence>
<gene>
    <name evidence="9" type="primary">mreD</name>
    <name evidence="9" type="ORF">NRP21_09660</name>
</gene>
<accession>A0ABT1X2I5</accession>
<comment type="similarity">
    <text evidence="2">Belongs to the MreD family.</text>
</comment>
<protein>
    <submittedName>
        <fullName evidence="9">Rod shape-determining protein MreD</fullName>
    </submittedName>
</protein>
<feature type="transmembrane region" description="Helical" evidence="8">
    <location>
        <begin position="35"/>
        <end position="55"/>
    </location>
</feature>
<comment type="subcellular location">
    <subcellularLocation>
        <location evidence="1">Cell membrane</location>
        <topology evidence="1">Multi-pass membrane protein</topology>
    </subcellularLocation>
</comment>
<evidence type="ECO:0000256" key="8">
    <source>
        <dbReference type="SAM" id="Phobius"/>
    </source>
</evidence>
<keyword evidence="7 8" id="KW-0472">Membrane</keyword>
<evidence type="ECO:0000313" key="9">
    <source>
        <dbReference type="EMBL" id="MCR0982313.1"/>
    </source>
</evidence>
<dbReference type="RefSeq" id="WP_257715985.1">
    <property type="nucleotide sequence ID" value="NZ_JANJOU010000007.1"/>
</dbReference>
<proteinExistence type="inferred from homology"/>
<dbReference type="NCBIfam" id="TIGR03426">
    <property type="entry name" value="shape_MreD"/>
    <property type="match status" value="1"/>
</dbReference>
<evidence type="ECO:0000256" key="4">
    <source>
        <dbReference type="ARBA" id="ARBA00022692"/>
    </source>
</evidence>
<feature type="transmembrane region" description="Helical" evidence="8">
    <location>
        <begin position="149"/>
        <end position="167"/>
    </location>
</feature>
<comment type="caution">
    <text evidence="9">The sequence shown here is derived from an EMBL/GenBank/DDBJ whole genome shotgun (WGS) entry which is preliminary data.</text>
</comment>
<dbReference type="Pfam" id="PF04093">
    <property type="entry name" value="MreD"/>
    <property type="match status" value="1"/>
</dbReference>
<evidence type="ECO:0000256" key="7">
    <source>
        <dbReference type="ARBA" id="ARBA00023136"/>
    </source>
</evidence>
<organism evidence="9 10">
    <name type="scientific">Roseomonas populi</name>
    <dbReference type="NCBI Taxonomy" id="3121582"/>
    <lineage>
        <taxon>Bacteria</taxon>
        <taxon>Pseudomonadati</taxon>
        <taxon>Pseudomonadota</taxon>
        <taxon>Alphaproteobacteria</taxon>
        <taxon>Acetobacterales</taxon>
        <taxon>Roseomonadaceae</taxon>
        <taxon>Roseomonas</taxon>
    </lineage>
</organism>
<keyword evidence="4 8" id="KW-0812">Transmembrane</keyword>
<sequence>MWMARRGRPASAPGLLARLDALARAAAPSVSTLAVMVLAAAPMGLPTLVPAVALAGVFFWSLFRPASMPALAAFGLGLLQDLLGFNPLGIGVLTLLLVHGAALRVRRVLVKQSFLVVWLVYCGFAVLAVGLGFVLEALLGWHVPPTPPAVAQLGLAVGLYPLLAWPMSWAHRGMQRAEGLA</sequence>
<dbReference type="InterPro" id="IPR007227">
    <property type="entry name" value="Cell_shape_determining_MreD"/>
</dbReference>
<evidence type="ECO:0000313" key="10">
    <source>
        <dbReference type="Proteomes" id="UP001524642"/>
    </source>
</evidence>
<feature type="transmembrane region" description="Helical" evidence="8">
    <location>
        <begin position="85"/>
        <end position="103"/>
    </location>
</feature>
<evidence type="ECO:0000256" key="2">
    <source>
        <dbReference type="ARBA" id="ARBA00007776"/>
    </source>
</evidence>
<keyword evidence="5" id="KW-0133">Cell shape</keyword>
<keyword evidence="3" id="KW-1003">Cell membrane</keyword>
<keyword evidence="10" id="KW-1185">Reference proteome</keyword>
<name>A0ABT1X2I5_9PROT</name>
<evidence type="ECO:0000256" key="6">
    <source>
        <dbReference type="ARBA" id="ARBA00022989"/>
    </source>
</evidence>
<evidence type="ECO:0000256" key="1">
    <source>
        <dbReference type="ARBA" id="ARBA00004651"/>
    </source>
</evidence>
<dbReference type="Proteomes" id="UP001524642">
    <property type="component" value="Unassembled WGS sequence"/>
</dbReference>
<reference evidence="9 10" key="1">
    <citation type="submission" date="2022-06" db="EMBL/GenBank/DDBJ databases">
        <title>Roseomonas CN29.</title>
        <authorList>
            <person name="Cheng Y."/>
            <person name="He X."/>
        </authorList>
    </citation>
    <scope>NUCLEOTIDE SEQUENCE [LARGE SCALE GENOMIC DNA]</scope>
    <source>
        <strain evidence="9 10">CN29</strain>
    </source>
</reference>
<feature type="transmembrane region" description="Helical" evidence="8">
    <location>
        <begin position="115"/>
        <end position="143"/>
    </location>
</feature>